<sequence>MLLIQGWADALSAGQVRVIARTQARGLAPYRHWQQERDIAHMTPLAIMGVLLS</sequence>
<name>C0W718_9ACTO</name>
<organism evidence="1 2">
    <name type="scientific">Actinomyces urogenitalis DSM 15434</name>
    <dbReference type="NCBI Taxonomy" id="525246"/>
    <lineage>
        <taxon>Bacteria</taxon>
        <taxon>Bacillati</taxon>
        <taxon>Actinomycetota</taxon>
        <taxon>Actinomycetes</taxon>
        <taxon>Actinomycetales</taxon>
        <taxon>Actinomycetaceae</taxon>
        <taxon>Actinomyces</taxon>
    </lineage>
</organism>
<evidence type="ECO:0000313" key="1">
    <source>
        <dbReference type="EMBL" id="EEH65497.1"/>
    </source>
</evidence>
<protein>
    <submittedName>
        <fullName evidence="1">Uncharacterized protein</fullName>
    </submittedName>
</protein>
<dbReference type="Proteomes" id="UP000004778">
    <property type="component" value="Unassembled WGS sequence"/>
</dbReference>
<gene>
    <name evidence="1" type="ORF">HMPREF0058_1662</name>
</gene>
<dbReference type="AlphaFoldDB" id="C0W718"/>
<proteinExistence type="predicted"/>
<comment type="caution">
    <text evidence="1">The sequence shown here is derived from an EMBL/GenBank/DDBJ whole genome shotgun (WGS) entry which is preliminary data.</text>
</comment>
<reference evidence="1 2" key="1">
    <citation type="submission" date="2009-01" db="EMBL/GenBank/DDBJ databases">
        <authorList>
            <person name="Qin X."/>
            <person name="Bachman B."/>
            <person name="Battles P."/>
            <person name="Bell A."/>
            <person name="Bess C."/>
            <person name="Bickham C."/>
            <person name="Chaboub L."/>
            <person name="Chen D."/>
            <person name="Coyle M."/>
            <person name="Deiros D.R."/>
            <person name="Dinh H."/>
            <person name="Forbes L."/>
            <person name="Fowler G."/>
            <person name="Francisco L."/>
            <person name="Fu Q."/>
            <person name="Gubbala S."/>
            <person name="Hale W."/>
            <person name="Han Y."/>
            <person name="Hemphill L."/>
            <person name="Highlander S.K."/>
            <person name="Hirani K."/>
            <person name="Hogues M."/>
            <person name="Jackson L."/>
            <person name="Jakkamsetti A."/>
            <person name="Javaid M."/>
            <person name="Jiang H."/>
            <person name="Korchina V."/>
            <person name="Kovar C."/>
            <person name="Lara F."/>
            <person name="Lee S."/>
            <person name="Mata R."/>
            <person name="Mathew T."/>
            <person name="Moen C."/>
            <person name="Morales K."/>
            <person name="Munidasa M."/>
            <person name="Nazareth L."/>
            <person name="Ngo R."/>
            <person name="Nguyen L."/>
            <person name="Okwuonu G."/>
            <person name="Ongeri F."/>
            <person name="Patil S."/>
            <person name="Petrosino J."/>
            <person name="Pham C."/>
            <person name="Pham P."/>
            <person name="Pu L.-L."/>
            <person name="Puazo M."/>
            <person name="Raj R."/>
            <person name="Reid J."/>
            <person name="Rouhana J."/>
            <person name="Saada N."/>
            <person name="Shang Y."/>
            <person name="Simmons D."/>
            <person name="Thornton R."/>
            <person name="Warren J."/>
            <person name="Weissenberger G."/>
            <person name="Zhang J."/>
            <person name="Zhang L."/>
            <person name="Zhou C."/>
            <person name="Zhu D."/>
            <person name="Muzny D."/>
            <person name="Worley K."/>
            <person name="Gibbs R."/>
        </authorList>
    </citation>
    <scope>NUCLEOTIDE SEQUENCE [LARGE SCALE GENOMIC DNA]</scope>
    <source>
        <strain evidence="1 2">DSM 15434</strain>
    </source>
</reference>
<dbReference type="HOGENOM" id="CLU_3057683_0_0_11"/>
<keyword evidence="2" id="KW-1185">Reference proteome</keyword>
<accession>C0W718</accession>
<dbReference type="EMBL" id="ACFH01000110">
    <property type="protein sequence ID" value="EEH65497.1"/>
    <property type="molecule type" value="Genomic_DNA"/>
</dbReference>
<evidence type="ECO:0000313" key="2">
    <source>
        <dbReference type="Proteomes" id="UP000004778"/>
    </source>
</evidence>